<evidence type="ECO:0000259" key="3">
    <source>
        <dbReference type="Pfam" id="PF05532"/>
    </source>
</evidence>
<feature type="compositionally biased region" description="Basic and acidic residues" evidence="2">
    <location>
        <begin position="29"/>
        <end position="57"/>
    </location>
</feature>
<feature type="region of interest" description="Disordered" evidence="2">
    <location>
        <begin position="1"/>
        <end position="57"/>
    </location>
</feature>
<dbReference type="Proteomes" id="UP000432464">
    <property type="component" value="Unassembled WGS sequence"/>
</dbReference>
<evidence type="ECO:0000256" key="1">
    <source>
        <dbReference type="ARBA" id="ARBA00009129"/>
    </source>
</evidence>
<dbReference type="AlphaFoldDB" id="A0A6I3L3V6"/>
<feature type="domain" description="CsbD-like" evidence="3">
    <location>
        <begin position="5"/>
        <end position="57"/>
    </location>
</feature>
<name>A0A6I3L3V6_9NOCA</name>
<dbReference type="Gene3D" id="1.10.1470.10">
    <property type="entry name" value="YjbJ"/>
    <property type="match status" value="1"/>
</dbReference>
<accession>A0A6I3L3V6</accession>
<dbReference type="Pfam" id="PF05532">
    <property type="entry name" value="CsbD"/>
    <property type="match status" value="1"/>
</dbReference>
<evidence type="ECO:0000313" key="4">
    <source>
        <dbReference type="EMBL" id="MTE15186.1"/>
    </source>
</evidence>
<reference evidence="4 5" key="1">
    <citation type="submission" date="2019-11" db="EMBL/GenBank/DDBJ databases">
        <title>Nocardia sp. nov. CT2-14 isolated from soil.</title>
        <authorList>
            <person name="Kanchanasin P."/>
            <person name="Tanasupawat S."/>
            <person name="Yuki M."/>
            <person name="Kudo T."/>
        </authorList>
    </citation>
    <scope>NUCLEOTIDE SEQUENCE [LARGE SCALE GENOMIC DNA]</scope>
    <source>
        <strain evidence="4 5">CT2-14</strain>
    </source>
</reference>
<organism evidence="4 5">
    <name type="scientific">Nocardia aurantiaca</name>
    <dbReference type="NCBI Taxonomy" id="2675850"/>
    <lineage>
        <taxon>Bacteria</taxon>
        <taxon>Bacillati</taxon>
        <taxon>Actinomycetota</taxon>
        <taxon>Actinomycetes</taxon>
        <taxon>Mycobacteriales</taxon>
        <taxon>Nocardiaceae</taxon>
        <taxon>Nocardia</taxon>
    </lineage>
</organism>
<feature type="compositionally biased region" description="Basic and acidic residues" evidence="2">
    <location>
        <begin position="1"/>
        <end position="22"/>
    </location>
</feature>
<protein>
    <submittedName>
        <fullName evidence="4">CsbD family protein</fullName>
    </submittedName>
</protein>
<dbReference type="InterPro" id="IPR036629">
    <property type="entry name" value="YjbJ_sf"/>
</dbReference>
<sequence>MSATDKAKNKGEQLSGKAKEKVGQVTNNPEREQEGKIDQVKSDLKSAGEKVKDAFKR</sequence>
<evidence type="ECO:0000313" key="5">
    <source>
        <dbReference type="Proteomes" id="UP000432464"/>
    </source>
</evidence>
<keyword evidence="5" id="KW-1185">Reference proteome</keyword>
<dbReference type="SUPFAM" id="SSF69047">
    <property type="entry name" value="Hypothetical protein YjbJ"/>
    <property type="match status" value="1"/>
</dbReference>
<proteinExistence type="inferred from homology"/>
<evidence type="ECO:0000256" key="2">
    <source>
        <dbReference type="SAM" id="MobiDB-lite"/>
    </source>
</evidence>
<dbReference type="RefSeq" id="WP_154789599.1">
    <property type="nucleotide sequence ID" value="NZ_WMBB01000009.1"/>
</dbReference>
<comment type="caution">
    <text evidence="4">The sequence shown here is derived from an EMBL/GenBank/DDBJ whole genome shotgun (WGS) entry which is preliminary data.</text>
</comment>
<dbReference type="EMBL" id="WMBB01000009">
    <property type="protein sequence ID" value="MTE15186.1"/>
    <property type="molecule type" value="Genomic_DNA"/>
</dbReference>
<dbReference type="InterPro" id="IPR008462">
    <property type="entry name" value="CsbD"/>
</dbReference>
<comment type="similarity">
    <text evidence="1">Belongs to the UPF0337 (CsbD) family.</text>
</comment>
<gene>
    <name evidence="4" type="ORF">GLP40_20710</name>
</gene>